<feature type="region of interest" description="Disordered" evidence="1">
    <location>
        <begin position="126"/>
        <end position="161"/>
    </location>
</feature>
<evidence type="ECO:0000256" key="1">
    <source>
        <dbReference type="SAM" id="MobiDB-lite"/>
    </source>
</evidence>
<organism evidence="2 3">
    <name type="scientific">Morus notabilis</name>
    <dbReference type="NCBI Taxonomy" id="981085"/>
    <lineage>
        <taxon>Eukaryota</taxon>
        <taxon>Viridiplantae</taxon>
        <taxon>Streptophyta</taxon>
        <taxon>Embryophyta</taxon>
        <taxon>Tracheophyta</taxon>
        <taxon>Spermatophyta</taxon>
        <taxon>Magnoliopsida</taxon>
        <taxon>eudicotyledons</taxon>
        <taxon>Gunneridae</taxon>
        <taxon>Pentapetalae</taxon>
        <taxon>rosids</taxon>
        <taxon>fabids</taxon>
        <taxon>Rosales</taxon>
        <taxon>Moraceae</taxon>
        <taxon>Moreae</taxon>
        <taxon>Morus</taxon>
    </lineage>
</organism>
<keyword evidence="3" id="KW-1185">Reference proteome</keyword>
<evidence type="ECO:0000313" key="2">
    <source>
        <dbReference type="EMBL" id="EXB53240.1"/>
    </source>
</evidence>
<dbReference type="Proteomes" id="UP000030645">
    <property type="component" value="Unassembled WGS sequence"/>
</dbReference>
<dbReference type="AlphaFoldDB" id="W9REL1"/>
<proteinExistence type="predicted"/>
<accession>W9REL1</accession>
<protein>
    <submittedName>
        <fullName evidence="2">Uncharacterized protein</fullName>
    </submittedName>
</protein>
<dbReference type="EMBL" id="KE344085">
    <property type="protein sequence ID" value="EXB53240.1"/>
    <property type="molecule type" value="Genomic_DNA"/>
</dbReference>
<evidence type="ECO:0000313" key="3">
    <source>
        <dbReference type="Proteomes" id="UP000030645"/>
    </source>
</evidence>
<gene>
    <name evidence="2" type="ORF">L484_007183</name>
</gene>
<reference evidence="3" key="1">
    <citation type="submission" date="2013-01" db="EMBL/GenBank/DDBJ databases">
        <title>Draft Genome Sequence of a Mulberry Tree, Morus notabilis C.K. Schneid.</title>
        <authorList>
            <person name="He N."/>
            <person name="Zhao S."/>
        </authorList>
    </citation>
    <scope>NUCLEOTIDE SEQUENCE</scope>
</reference>
<sequence>MTESIFGRQGSDRFGCELRERELAYLAQSWIWRSQAHLVVFTSSKHVIFPVTGAELKRALEWSLKSRFHKDGHKKWRIPISNGGRSWRRSLSARGERMVRERASECIVKWGGREGYLPDLKPITPGHPVNLNVRPPNQDVTGKRKRRDSESVDLIWRSSSK</sequence>
<name>W9REL1_9ROSA</name>